<evidence type="ECO:0000313" key="3">
    <source>
        <dbReference type="EMBL" id="MSU83391.1"/>
    </source>
</evidence>
<dbReference type="Pfam" id="PF01076">
    <property type="entry name" value="Mob_Pre"/>
    <property type="match status" value="1"/>
</dbReference>
<dbReference type="AlphaFoldDB" id="A0A6N7Y2T6"/>
<gene>
    <name evidence="3" type="ORF">FYJ25_13905</name>
</gene>
<dbReference type="Gene3D" id="3.30.930.30">
    <property type="match status" value="1"/>
</dbReference>
<accession>A0A6N7Y2T6</accession>
<sequence>MPMGKTISFVKGKGSISHNNRDFIAENVDRNRTAWNVEYIKQPIREAYNQLFGEAIAEYNAKQKRKDRQVTDYLKDIKNSGNGEKQFYEIVVQIGKKDDTGVLDSEGNLSVDAKAASEILDEYARSFQERNPNLYLFNAVLHMDEATPHLHLDYIPVAHGYKTKMHTRNSLTKALQEMGIAPAVSKTDNETTHWQEREREYLKGLCLERGIEVEILGVKRDNYTIPEYKVAMRATEELTAELEILNAEKQEAESVIASVGAEIADAREEVEESKKHLDEINEQIEDREKRYAVYEKKIDKVLAAGKPVAKELAVIRKNAKQLPSILGSEPSVKISEKDFNRLIDMAQAPGTLEKLNEIYDRELEHMQGIIDDLMVQVKTWKDKVLQYDKFFNVKGLVEEFKEFVRPKSIKERMEAKQKVVEKQKCEQVVNSTARREKDIAI</sequence>
<evidence type="ECO:0000256" key="1">
    <source>
        <dbReference type="ARBA" id="ARBA00010657"/>
    </source>
</evidence>
<dbReference type="InterPro" id="IPR001668">
    <property type="entry name" value="Mob_Pre"/>
</dbReference>
<evidence type="ECO:0000256" key="2">
    <source>
        <dbReference type="SAM" id="Coils"/>
    </source>
</evidence>
<dbReference type="Proteomes" id="UP000433359">
    <property type="component" value="Unassembled WGS sequence"/>
</dbReference>
<evidence type="ECO:0000313" key="4">
    <source>
        <dbReference type="Proteomes" id="UP000433359"/>
    </source>
</evidence>
<feature type="coiled-coil region" evidence="2">
    <location>
        <begin position="228"/>
        <end position="297"/>
    </location>
</feature>
<dbReference type="CDD" id="cd17242">
    <property type="entry name" value="MobM_relaxase"/>
    <property type="match status" value="1"/>
</dbReference>
<dbReference type="GO" id="GO:0006310">
    <property type="term" value="P:DNA recombination"/>
    <property type="evidence" value="ECO:0007669"/>
    <property type="project" value="InterPro"/>
</dbReference>
<keyword evidence="2" id="KW-0175">Coiled coil</keyword>
<reference evidence="3 4" key="1">
    <citation type="submission" date="2019-08" db="EMBL/GenBank/DDBJ databases">
        <title>In-depth cultivation of the pig gut microbiome towards novel bacterial diversity and tailored functional studies.</title>
        <authorList>
            <person name="Wylensek D."/>
            <person name="Hitch T.C.A."/>
            <person name="Clavel T."/>
        </authorList>
    </citation>
    <scope>NUCLEOTIDE SEQUENCE [LARGE SCALE GENOMIC DNA]</scope>
    <source>
        <strain evidence="3 4">BSM-383-APC-4H</strain>
    </source>
</reference>
<protein>
    <recommendedName>
        <fullName evidence="5">Recombinase</fullName>
    </recommendedName>
</protein>
<comment type="similarity">
    <text evidence="1">Belongs to the plasmid mobilization pre family.</text>
</comment>
<dbReference type="GO" id="GO:0003677">
    <property type="term" value="F:DNA binding"/>
    <property type="evidence" value="ECO:0007669"/>
    <property type="project" value="InterPro"/>
</dbReference>
<comment type="caution">
    <text evidence="3">The sequence shown here is derived from an EMBL/GenBank/DDBJ whole genome shotgun (WGS) entry which is preliminary data.</text>
</comment>
<name>A0A6N7Y2T6_9FIRM</name>
<proteinExistence type="inferred from homology"/>
<dbReference type="EMBL" id="VULP01000043">
    <property type="protein sequence ID" value="MSU83391.1"/>
    <property type="molecule type" value="Genomic_DNA"/>
</dbReference>
<organism evidence="3 4">
    <name type="scientific">Anaerobutyricum soehngenii</name>
    <dbReference type="NCBI Taxonomy" id="105843"/>
    <lineage>
        <taxon>Bacteria</taxon>
        <taxon>Bacillati</taxon>
        <taxon>Bacillota</taxon>
        <taxon>Clostridia</taxon>
        <taxon>Lachnospirales</taxon>
        <taxon>Lachnospiraceae</taxon>
        <taxon>Anaerobutyricum</taxon>
    </lineage>
</organism>
<evidence type="ECO:0008006" key="5">
    <source>
        <dbReference type="Google" id="ProtNLM"/>
    </source>
</evidence>